<reference evidence="1" key="1">
    <citation type="submission" date="2021-01" db="EMBL/GenBank/DDBJ databases">
        <authorList>
            <person name="Kaushik A."/>
        </authorList>
    </citation>
    <scope>NUCLEOTIDE SEQUENCE</scope>
    <source>
        <strain evidence="1">AG2-2IIIB</strain>
    </source>
</reference>
<proteinExistence type="predicted"/>
<dbReference type="Proteomes" id="UP000663843">
    <property type="component" value="Unassembled WGS sequence"/>
</dbReference>
<dbReference type="EMBL" id="CAJMWT010003743">
    <property type="protein sequence ID" value="CAE6478041.1"/>
    <property type="molecule type" value="Genomic_DNA"/>
</dbReference>
<name>A0A8H3CC67_9AGAM</name>
<organism evidence="1 2">
    <name type="scientific">Rhizoctonia solani</name>
    <dbReference type="NCBI Taxonomy" id="456999"/>
    <lineage>
        <taxon>Eukaryota</taxon>
        <taxon>Fungi</taxon>
        <taxon>Dikarya</taxon>
        <taxon>Basidiomycota</taxon>
        <taxon>Agaricomycotina</taxon>
        <taxon>Agaricomycetes</taxon>
        <taxon>Cantharellales</taxon>
        <taxon>Ceratobasidiaceae</taxon>
        <taxon>Rhizoctonia</taxon>
    </lineage>
</organism>
<comment type="caution">
    <text evidence="1">The sequence shown here is derived from an EMBL/GenBank/DDBJ whole genome shotgun (WGS) entry which is preliminary data.</text>
</comment>
<dbReference type="AlphaFoldDB" id="A0A8H3CC67"/>
<sequence length="162" mass="17607">MSQPQNIETTISSKIEEFFGTNGNPTELDDALLADYFKSLEGSVGQQSLPSPTQATLDFSSNTRALTPFVSLSANGKVIFVAQQIESDMHIPGHSQVFGVFELGTPFNYKLNNIPFGFARLSIVPDDGSLDRIEFISSRPYKVPKLRGSGTIVDFGSLKAAK</sequence>
<evidence type="ECO:0000313" key="1">
    <source>
        <dbReference type="EMBL" id="CAE6478041.1"/>
    </source>
</evidence>
<accession>A0A8H3CC67</accession>
<gene>
    <name evidence="1" type="ORF">RDB_LOCUS114404</name>
</gene>
<evidence type="ECO:0000313" key="2">
    <source>
        <dbReference type="Proteomes" id="UP000663843"/>
    </source>
</evidence>
<protein>
    <submittedName>
        <fullName evidence="1">Uncharacterized protein</fullName>
    </submittedName>
</protein>